<organism evidence="3 4">
    <name type="scientific">Desulfonatronum thiosulfatophilum</name>
    <dbReference type="NCBI Taxonomy" id="617002"/>
    <lineage>
        <taxon>Bacteria</taxon>
        <taxon>Pseudomonadati</taxon>
        <taxon>Thermodesulfobacteriota</taxon>
        <taxon>Desulfovibrionia</taxon>
        <taxon>Desulfovibrionales</taxon>
        <taxon>Desulfonatronaceae</taxon>
        <taxon>Desulfonatronum</taxon>
    </lineage>
</organism>
<protein>
    <submittedName>
        <fullName evidence="3">Cupin domain protein</fullName>
    </submittedName>
</protein>
<dbReference type="EMBL" id="FMXO01000001">
    <property type="protein sequence ID" value="SDB02995.1"/>
    <property type="molecule type" value="Genomic_DNA"/>
</dbReference>
<sequence>MRYVIYGKIFVAVCMLQLFSAPLAADSGGIQIRELVRTERSWDGNLLPAYPEGQPEIRVLSIVIAPGEKLPIHRHPVINAGYLLSGHLRVHTLDGRVLDLQAGETVVEVVDVWHWGESLGEDPAHIIVFYAGRADVPITTLRE</sequence>
<evidence type="ECO:0000256" key="1">
    <source>
        <dbReference type="SAM" id="SignalP"/>
    </source>
</evidence>
<dbReference type="InterPro" id="IPR013096">
    <property type="entry name" value="Cupin_2"/>
</dbReference>
<dbReference type="Gene3D" id="2.60.120.10">
    <property type="entry name" value="Jelly Rolls"/>
    <property type="match status" value="1"/>
</dbReference>
<dbReference type="CDD" id="cd02236">
    <property type="entry name" value="cupin_CV2614-like"/>
    <property type="match status" value="1"/>
</dbReference>
<dbReference type="AlphaFoldDB" id="A0A1G6A3M3"/>
<dbReference type="Proteomes" id="UP000198771">
    <property type="component" value="Unassembled WGS sequence"/>
</dbReference>
<dbReference type="SUPFAM" id="SSF51182">
    <property type="entry name" value="RmlC-like cupins"/>
    <property type="match status" value="1"/>
</dbReference>
<evidence type="ECO:0000313" key="3">
    <source>
        <dbReference type="EMBL" id="SDB02995.1"/>
    </source>
</evidence>
<evidence type="ECO:0000313" key="4">
    <source>
        <dbReference type="Proteomes" id="UP000198771"/>
    </source>
</evidence>
<feature type="domain" description="Cupin type-2" evidence="2">
    <location>
        <begin position="63"/>
        <end position="130"/>
    </location>
</feature>
<keyword evidence="1" id="KW-0732">Signal</keyword>
<gene>
    <name evidence="3" type="ORF">SAMN05660653_00123</name>
</gene>
<dbReference type="OrthoDB" id="287220at2"/>
<proteinExistence type="predicted"/>
<feature type="signal peptide" evidence="1">
    <location>
        <begin position="1"/>
        <end position="25"/>
    </location>
</feature>
<dbReference type="STRING" id="617002.SAMN05660653_00123"/>
<dbReference type="Pfam" id="PF07883">
    <property type="entry name" value="Cupin_2"/>
    <property type="match status" value="1"/>
</dbReference>
<dbReference type="InterPro" id="IPR011051">
    <property type="entry name" value="RmlC_Cupin_sf"/>
</dbReference>
<keyword evidence="4" id="KW-1185">Reference proteome</keyword>
<accession>A0A1G6A3M3</accession>
<reference evidence="3 4" key="1">
    <citation type="submission" date="2016-10" db="EMBL/GenBank/DDBJ databases">
        <authorList>
            <person name="de Groot N.N."/>
        </authorList>
    </citation>
    <scope>NUCLEOTIDE SEQUENCE [LARGE SCALE GENOMIC DNA]</scope>
    <source>
        <strain evidence="3 4">ASO4-2</strain>
    </source>
</reference>
<evidence type="ECO:0000259" key="2">
    <source>
        <dbReference type="Pfam" id="PF07883"/>
    </source>
</evidence>
<feature type="chain" id="PRO_5011500393" evidence="1">
    <location>
        <begin position="26"/>
        <end position="143"/>
    </location>
</feature>
<name>A0A1G6A3M3_9BACT</name>
<dbReference type="InterPro" id="IPR014710">
    <property type="entry name" value="RmlC-like_jellyroll"/>
</dbReference>